<feature type="transmembrane region" description="Helical" evidence="1">
    <location>
        <begin position="206"/>
        <end position="230"/>
    </location>
</feature>
<evidence type="ECO:0000313" key="2">
    <source>
        <dbReference type="EMBL" id="NYJ78826.1"/>
    </source>
</evidence>
<evidence type="ECO:0000256" key="1">
    <source>
        <dbReference type="SAM" id="Phobius"/>
    </source>
</evidence>
<feature type="transmembrane region" description="Helical" evidence="1">
    <location>
        <begin position="77"/>
        <end position="96"/>
    </location>
</feature>
<evidence type="ECO:0000313" key="3">
    <source>
        <dbReference type="Proteomes" id="UP000535437"/>
    </source>
</evidence>
<keyword evidence="1" id="KW-0472">Membrane</keyword>
<dbReference type="RefSeq" id="WP_179542120.1">
    <property type="nucleotide sequence ID" value="NZ_BAAALL010000001.1"/>
</dbReference>
<organism evidence="2 3">
    <name type="scientific">Nesterenkonia xinjiangensis</name>
    <dbReference type="NCBI Taxonomy" id="225327"/>
    <lineage>
        <taxon>Bacteria</taxon>
        <taxon>Bacillati</taxon>
        <taxon>Actinomycetota</taxon>
        <taxon>Actinomycetes</taxon>
        <taxon>Micrococcales</taxon>
        <taxon>Micrococcaceae</taxon>
        <taxon>Nesterenkonia</taxon>
    </lineage>
</organism>
<gene>
    <name evidence="2" type="ORF">HNR09_002237</name>
</gene>
<reference evidence="2 3" key="1">
    <citation type="submission" date="2020-07" db="EMBL/GenBank/DDBJ databases">
        <title>Sequencing the genomes of 1000 actinobacteria strains.</title>
        <authorList>
            <person name="Klenk H.-P."/>
        </authorList>
    </citation>
    <scope>NUCLEOTIDE SEQUENCE [LARGE SCALE GENOMIC DNA]</scope>
    <source>
        <strain evidence="2 3">DSM 15475</strain>
    </source>
</reference>
<feature type="transmembrane region" description="Helical" evidence="1">
    <location>
        <begin position="142"/>
        <end position="159"/>
    </location>
</feature>
<evidence type="ECO:0008006" key="4">
    <source>
        <dbReference type="Google" id="ProtNLM"/>
    </source>
</evidence>
<accession>A0A7Z0GPD3</accession>
<dbReference type="NCBIfam" id="NF038065">
    <property type="entry name" value="Pr6Pr"/>
    <property type="match status" value="1"/>
</dbReference>
<feature type="transmembrane region" description="Helical" evidence="1">
    <location>
        <begin position="28"/>
        <end position="49"/>
    </location>
</feature>
<keyword evidence="1" id="KW-0812">Transmembrane</keyword>
<dbReference type="AlphaFoldDB" id="A0A7Z0GPD3"/>
<protein>
    <recommendedName>
        <fullName evidence="4">FAR-17a/AIG1-like protein</fullName>
    </recommendedName>
</protein>
<keyword evidence="1" id="KW-1133">Transmembrane helix</keyword>
<dbReference type="InterPro" id="IPR049713">
    <property type="entry name" value="Pr6Pr-like"/>
</dbReference>
<sequence length="240" mass="25487">MNHRPADDHGSSSGPSLGGWTGSTTARCLHAVVALVCAAGLVTSLHLGWTTDTDLPLGVGYHGGFTAGWEHTLNQPAYFTVLSGLLACLTSAMLALRPHRTSEIFRAARLCAVVCVIITGMVFNLLLRGPDVLTGVRWINDTVLHLIVPVLVPAVWMLVGPRGWVTGRVVALSLVVPVGWLGVTLARGPRIDWYPYDILDVPGMGYAGVGVYIGSILAGYLAVACLLWGLDALLTRLTPE</sequence>
<proteinExistence type="predicted"/>
<feature type="transmembrane region" description="Helical" evidence="1">
    <location>
        <begin position="166"/>
        <end position="186"/>
    </location>
</feature>
<dbReference type="EMBL" id="JACCFY010000001">
    <property type="protein sequence ID" value="NYJ78826.1"/>
    <property type="molecule type" value="Genomic_DNA"/>
</dbReference>
<keyword evidence="3" id="KW-1185">Reference proteome</keyword>
<name>A0A7Z0GPD3_9MICC</name>
<comment type="caution">
    <text evidence="2">The sequence shown here is derived from an EMBL/GenBank/DDBJ whole genome shotgun (WGS) entry which is preliminary data.</text>
</comment>
<feature type="transmembrane region" description="Helical" evidence="1">
    <location>
        <begin position="108"/>
        <end position="127"/>
    </location>
</feature>
<dbReference type="Proteomes" id="UP000535437">
    <property type="component" value="Unassembled WGS sequence"/>
</dbReference>